<reference evidence="4" key="1">
    <citation type="journal article" date="2020" name="Nature">
        <title>Giant virus diversity and host interactions through global metagenomics.</title>
        <authorList>
            <person name="Schulz F."/>
            <person name="Roux S."/>
            <person name="Paez-Espino D."/>
            <person name="Jungbluth S."/>
            <person name="Walsh D.A."/>
            <person name="Denef V.J."/>
            <person name="McMahon K.D."/>
            <person name="Konstantinidis K.T."/>
            <person name="Eloe-Fadrosh E.A."/>
            <person name="Kyrpides N.C."/>
            <person name="Woyke T."/>
        </authorList>
    </citation>
    <scope>NUCLEOTIDE SEQUENCE</scope>
    <source>
        <strain evidence="4">GVMAG-M-3300023174-3</strain>
    </source>
</reference>
<feature type="domain" description="C2H2-type" evidence="2">
    <location>
        <begin position="134"/>
        <end position="158"/>
    </location>
</feature>
<feature type="domain" description="U1-type" evidence="3">
    <location>
        <begin position="171"/>
        <end position="205"/>
    </location>
</feature>
<evidence type="ECO:0008006" key="5">
    <source>
        <dbReference type="Google" id="ProtNLM"/>
    </source>
</evidence>
<dbReference type="InterPro" id="IPR003604">
    <property type="entry name" value="Matrin/U1-like-C_Znf_C2H2"/>
</dbReference>
<dbReference type="GO" id="GO:0003676">
    <property type="term" value="F:nucleic acid binding"/>
    <property type="evidence" value="ECO:0007669"/>
    <property type="project" value="InterPro"/>
</dbReference>
<accession>A0A6C0DNH9</accession>
<proteinExistence type="predicted"/>
<feature type="compositionally biased region" description="Acidic residues" evidence="1">
    <location>
        <begin position="243"/>
        <end position="281"/>
    </location>
</feature>
<sequence length="506" mass="59472">MDKNICPKTDFAKKNLAKKSTIFILKHSQAKSRKNNFNSHCDVFYPIFRFVLLGGIFTKTSSFRRKINQNVLLFLQNLPKCPPPLLATFLCRSFSLYIICVYTIEDAYIYSMMEKDYMDDAENPGGSKKQVGMHFCSMCNYTTGYKNDYARHLLSNKHKKREQEEKARENKEKFGCDICQYYTTNKYLYNKHTSSTRHKTKVYDREHQIDQNQCEGCRRVYSSRKNLWRHKRRCQMTTTKEDTETDGIETTYSEESEYENENTYDSAEEFSDDPNSDDDESDKMKRKRGQKPVVTPDLLLEIIKQNKELQTLLLEQQKYVVNNVGNTTINTNSNNTTNKTFSIQFFLNEHCKNAIDIKDFVNSLDYSTKNLEETMKLGYVGGISKMMTDKIRVTPVEQRPLHCCDEKREKLYIKNNGEWITGIDSREMLHSIIADIANNNYRTFQQWVRENPSCMTLDTPAYEKYMTIYQGVIGSRTDEEEIKHVKRILNNIIENIVIEKDRFLQP</sequence>
<name>A0A6C0DNH9_9ZZZZ</name>
<dbReference type="InterPro" id="IPR013087">
    <property type="entry name" value="Znf_C2H2_type"/>
</dbReference>
<organism evidence="4">
    <name type="scientific">viral metagenome</name>
    <dbReference type="NCBI Taxonomy" id="1070528"/>
    <lineage>
        <taxon>unclassified sequences</taxon>
        <taxon>metagenomes</taxon>
        <taxon>organismal metagenomes</taxon>
    </lineage>
</organism>
<evidence type="ECO:0000313" key="4">
    <source>
        <dbReference type="EMBL" id="QHT18031.1"/>
    </source>
</evidence>
<evidence type="ECO:0000256" key="1">
    <source>
        <dbReference type="SAM" id="MobiDB-lite"/>
    </source>
</evidence>
<dbReference type="EMBL" id="MN739647">
    <property type="protein sequence ID" value="QHT18031.1"/>
    <property type="molecule type" value="Genomic_DNA"/>
</dbReference>
<dbReference type="SUPFAM" id="SSF57667">
    <property type="entry name" value="beta-beta-alpha zinc fingers"/>
    <property type="match status" value="1"/>
</dbReference>
<feature type="region of interest" description="Disordered" evidence="1">
    <location>
        <begin position="238"/>
        <end position="291"/>
    </location>
</feature>
<protein>
    <recommendedName>
        <fullName evidence="5">C2H2-type domain-containing protein</fullName>
    </recommendedName>
</protein>
<feature type="domain" description="U1-type" evidence="3">
    <location>
        <begin position="131"/>
        <end position="165"/>
    </location>
</feature>
<dbReference type="SMART" id="SM00355">
    <property type="entry name" value="ZnF_C2H2"/>
    <property type="match status" value="3"/>
</dbReference>
<feature type="domain" description="C2H2-type" evidence="2">
    <location>
        <begin position="174"/>
        <end position="198"/>
    </location>
</feature>
<dbReference type="AlphaFoldDB" id="A0A6C0DNH9"/>
<dbReference type="SMART" id="SM00451">
    <property type="entry name" value="ZnF_U1"/>
    <property type="match status" value="2"/>
</dbReference>
<dbReference type="InterPro" id="IPR036236">
    <property type="entry name" value="Znf_C2H2_sf"/>
</dbReference>
<feature type="domain" description="C2H2-type" evidence="2">
    <location>
        <begin position="212"/>
        <end position="232"/>
    </location>
</feature>
<evidence type="ECO:0000259" key="3">
    <source>
        <dbReference type="SMART" id="SM00451"/>
    </source>
</evidence>
<dbReference type="GO" id="GO:0008270">
    <property type="term" value="F:zinc ion binding"/>
    <property type="evidence" value="ECO:0007669"/>
    <property type="project" value="InterPro"/>
</dbReference>
<evidence type="ECO:0000259" key="2">
    <source>
        <dbReference type="SMART" id="SM00355"/>
    </source>
</evidence>